<sequence>MMRLNAATLAATHGHASLLPVAPYHPAFCGSEGQNLYAGWPNLSGLHFAALARAGYGGLPDLLEAPNGLAQALGWTGDRALLIKGVCRASGRTSPFSKPTSSRILAAAGCMHRSGACWT</sequence>
<dbReference type="EMBL" id="JANJOU010000037">
    <property type="protein sequence ID" value="MCR0985593.1"/>
    <property type="molecule type" value="Genomic_DNA"/>
</dbReference>
<dbReference type="SUPFAM" id="SSF103378">
    <property type="entry name" value="2-methylcitrate dehydratase PrpD"/>
    <property type="match status" value="1"/>
</dbReference>
<comment type="caution">
    <text evidence="1">The sequence shown here is derived from an EMBL/GenBank/DDBJ whole genome shotgun (WGS) entry which is preliminary data.</text>
</comment>
<dbReference type="InterPro" id="IPR042183">
    <property type="entry name" value="MmgE/PrpD_sf_1"/>
</dbReference>
<keyword evidence="2" id="KW-1185">Reference proteome</keyword>
<name>A0ABT1XDS6_9PROT</name>
<evidence type="ECO:0000313" key="2">
    <source>
        <dbReference type="Proteomes" id="UP001524642"/>
    </source>
</evidence>
<dbReference type="InterPro" id="IPR036148">
    <property type="entry name" value="MmgE/PrpD_sf"/>
</dbReference>
<accession>A0ABT1XDS6</accession>
<evidence type="ECO:0000313" key="1">
    <source>
        <dbReference type="EMBL" id="MCR0985593.1"/>
    </source>
</evidence>
<dbReference type="Gene3D" id="1.10.4100.10">
    <property type="entry name" value="2-methylcitrate dehydratase PrpD"/>
    <property type="match status" value="1"/>
</dbReference>
<dbReference type="Proteomes" id="UP001524642">
    <property type="component" value="Unassembled WGS sequence"/>
</dbReference>
<organism evidence="1 2">
    <name type="scientific">Roseomonas populi</name>
    <dbReference type="NCBI Taxonomy" id="3121582"/>
    <lineage>
        <taxon>Bacteria</taxon>
        <taxon>Pseudomonadati</taxon>
        <taxon>Pseudomonadota</taxon>
        <taxon>Alphaproteobacteria</taxon>
        <taxon>Acetobacterales</taxon>
        <taxon>Roseomonadaceae</taxon>
        <taxon>Roseomonas</taxon>
    </lineage>
</organism>
<dbReference type="RefSeq" id="WP_257719241.1">
    <property type="nucleotide sequence ID" value="NZ_JANJOU010000037.1"/>
</dbReference>
<protein>
    <submittedName>
        <fullName evidence="1">Uncharacterized protein</fullName>
    </submittedName>
</protein>
<reference evidence="1 2" key="1">
    <citation type="submission" date="2022-06" db="EMBL/GenBank/DDBJ databases">
        <title>Roseomonas CN29.</title>
        <authorList>
            <person name="Cheng Y."/>
            <person name="He X."/>
        </authorList>
    </citation>
    <scope>NUCLEOTIDE SEQUENCE [LARGE SCALE GENOMIC DNA]</scope>
    <source>
        <strain evidence="1 2">CN29</strain>
    </source>
</reference>
<proteinExistence type="predicted"/>
<gene>
    <name evidence="1" type="ORF">NRP21_26425</name>
</gene>